<dbReference type="Proteomes" id="UP001499854">
    <property type="component" value="Unassembled WGS sequence"/>
</dbReference>
<sequence length="266" mass="27944">MRILMVGGSGYVGSLMLPGLAARHEIRVLDPVAPPGGDGHEPGYEPGYEPGHAPEHVAGSALDAAALAVALDGVDAVVHAAMGRRSDVDWPHPDLVRSFEVNVASVYATLAAAHEAGVDRVVLISSLSVFADAPVPLTDRSIDETSEPDAADLYGVTKRLAEQVARIAADTHGMTVTALRLAWPTPDDVWPRWALPEVFADPVQITRADGAPYPALAASDLVTAVDAALSRTGGYDVFHILGDDGSGRCLSTAKARDQLGWVARHR</sequence>
<reference evidence="3 4" key="1">
    <citation type="journal article" date="2019" name="Int. J. Syst. Evol. Microbiol.">
        <title>The Global Catalogue of Microorganisms (GCM) 10K type strain sequencing project: providing services to taxonomists for standard genome sequencing and annotation.</title>
        <authorList>
            <consortium name="The Broad Institute Genomics Platform"/>
            <consortium name="The Broad Institute Genome Sequencing Center for Infectious Disease"/>
            <person name="Wu L."/>
            <person name="Ma J."/>
        </authorList>
    </citation>
    <scope>NUCLEOTIDE SEQUENCE [LARGE SCALE GENOMIC DNA]</scope>
    <source>
        <strain evidence="3 4">JCM 16013</strain>
    </source>
</reference>
<dbReference type="CDD" id="cd08946">
    <property type="entry name" value="SDR_e"/>
    <property type="match status" value="1"/>
</dbReference>
<proteinExistence type="predicted"/>
<feature type="region of interest" description="Disordered" evidence="1">
    <location>
        <begin position="31"/>
        <end position="55"/>
    </location>
</feature>
<dbReference type="InterPro" id="IPR001509">
    <property type="entry name" value="Epimerase_deHydtase"/>
</dbReference>
<organism evidence="3 4">
    <name type="scientific">Catenulispora subtropica</name>
    <dbReference type="NCBI Taxonomy" id="450798"/>
    <lineage>
        <taxon>Bacteria</taxon>
        <taxon>Bacillati</taxon>
        <taxon>Actinomycetota</taxon>
        <taxon>Actinomycetes</taxon>
        <taxon>Catenulisporales</taxon>
        <taxon>Catenulisporaceae</taxon>
        <taxon>Catenulispora</taxon>
    </lineage>
</organism>
<dbReference type="SUPFAM" id="SSF51735">
    <property type="entry name" value="NAD(P)-binding Rossmann-fold domains"/>
    <property type="match status" value="1"/>
</dbReference>
<comment type="caution">
    <text evidence="3">The sequence shown here is derived from an EMBL/GenBank/DDBJ whole genome shotgun (WGS) entry which is preliminary data.</text>
</comment>
<dbReference type="Pfam" id="PF01370">
    <property type="entry name" value="Epimerase"/>
    <property type="match status" value="1"/>
</dbReference>
<gene>
    <name evidence="3" type="primary">azf</name>
    <name evidence="3" type="ORF">GCM10009838_76910</name>
</gene>
<dbReference type="InterPro" id="IPR050177">
    <property type="entry name" value="Lipid_A_modif_metabolic_enz"/>
</dbReference>
<evidence type="ECO:0000256" key="1">
    <source>
        <dbReference type="SAM" id="MobiDB-lite"/>
    </source>
</evidence>
<dbReference type="InterPro" id="IPR036291">
    <property type="entry name" value="NAD(P)-bd_dom_sf"/>
</dbReference>
<evidence type="ECO:0000313" key="4">
    <source>
        <dbReference type="Proteomes" id="UP001499854"/>
    </source>
</evidence>
<evidence type="ECO:0000313" key="3">
    <source>
        <dbReference type="EMBL" id="GAA2000063.1"/>
    </source>
</evidence>
<accession>A0ABN2T6I0</accession>
<feature type="domain" description="NAD-dependent epimerase/dehydratase" evidence="2">
    <location>
        <begin position="3"/>
        <end position="182"/>
    </location>
</feature>
<protein>
    <submittedName>
        <fullName evidence="3">NAD-dependent glucose-6-phosphate dehydrogenase Azf</fullName>
    </submittedName>
</protein>
<dbReference type="EMBL" id="BAAAQM010000067">
    <property type="protein sequence ID" value="GAA2000063.1"/>
    <property type="molecule type" value="Genomic_DNA"/>
</dbReference>
<name>A0ABN2T6I0_9ACTN</name>
<keyword evidence="4" id="KW-1185">Reference proteome</keyword>
<evidence type="ECO:0000259" key="2">
    <source>
        <dbReference type="Pfam" id="PF01370"/>
    </source>
</evidence>
<dbReference type="PANTHER" id="PTHR43245:SF55">
    <property type="entry name" value="NAD(P)-BINDING DOMAIN-CONTAINING PROTEIN"/>
    <property type="match status" value="1"/>
</dbReference>
<dbReference type="PANTHER" id="PTHR43245">
    <property type="entry name" value="BIFUNCTIONAL POLYMYXIN RESISTANCE PROTEIN ARNA"/>
    <property type="match status" value="1"/>
</dbReference>
<dbReference type="Gene3D" id="3.40.50.720">
    <property type="entry name" value="NAD(P)-binding Rossmann-like Domain"/>
    <property type="match status" value="1"/>
</dbReference>
<dbReference type="RefSeq" id="WP_344662136.1">
    <property type="nucleotide sequence ID" value="NZ_BAAAQM010000067.1"/>
</dbReference>